<keyword evidence="2" id="KW-1185">Reference proteome</keyword>
<reference evidence="3" key="1">
    <citation type="submission" date="2016-11" db="UniProtKB">
        <authorList>
            <consortium name="WormBaseParasite"/>
        </authorList>
    </citation>
    <scope>IDENTIFICATION</scope>
</reference>
<dbReference type="Proteomes" id="UP000095287">
    <property type="component" value="Unplaced"/>
</dbReference>
<organism evidence="2 3">
    <name type="scientific">Steinernema glaseri</name>
    <dbReference type="NCBI Taxonomy" id="37863"/>
    <lineage>
        <taxon>Eukaryota</taxon>
        <taxon>Metazoa</taxon>
        <taxon>Ecdysozoa</taxon>
        <taxon>Nematoda</taxon>
        <taxon>Chromadorea</taxon>
        <taxon>Rhabditida</taxon>
        <taxon>Tylenchina</taxon>
        <taxon>Panagrolaimomorpha</taxon>
        <taxon>Strongyloidoidea</taxon>
        <taxon>Steinernematidae</taxon>
        <taxon>Steinernema</taxon>
    </lineage>
</organism>
<dbReference type="AlphaFoldDB" id="A0A1I8A0I7"/>
<name>A0A1I8A0I7_9BILA</name>
<feature type="compositionally biased region" description="Basic residues" evidence="1">
    <location>
        <begin position="46"/>
        <end position="58"/>
    </location>
</feature>
<accession>A0A1I8A0I7</accession>
<evidence type="ECO:0000313" key="3">
    <source>
        <dbReference type="WBParaSite" id="L893_g31669.t1"/>
    </source>
</evidence>
<evidence type="ECO:0000256" key="1">
    <source>
        <dbReference type="SAM" id="MobiDB-lite"/>
    </source>
</evidence>
<proteinExistence type="predicted"/>
<dbReference type="WBParaSite" id="L893_g31669.t1">
    <property type="protein sequence ID" value="L893_g31669.t1"/>
    <property type="gene ID" value="L893_g31669"/>
</dbReference>
<sequence length="146" mass="16092">MSHHSLTPLFEDVTPNDDPWESAHISNIRLCICKCFLNIKNRTIGKQRASGKRGKKAIRRVEGRHGRPPKAKHRFMRAGTVAQPGRLQQIENFDDGCAPAEEESARSAAECPTLLCIGSSGDPKIIDPKLGCRQSLANASHPQKTK</sequence>
<protein>
    <submittedName>
        <fullName evidence="3">Uncharacterized protein</fullName>
    </submittedName>
</protein>
<feature type="region of interest" description="Disordered" evidence="1">
    <location>
        <begin position="46"/>
        <end position="72"/>
    </location>
</feature>
<evidence type="ECO:0000313" key="2">
    <source>
        <dbReference type="Proteomes" id="UP000095287"/>
    </source>
</evidence>